<evidence type="ECO:0000256" key="1">
    <source>
        <dbReference type="SAM" id="Phobius"/>
    </source>
</evidence>
<feature type="transmembrane region" description="Helical" evidence="1">
    <location>
        <begin position="87"/>
        <end position="112"/>
    </location>
</feature>
<dbReference type="Proteomes" id="UP001596990">
    <property type="component" value="Unassembled WGS sequence"/>
</dbReference>
<evidence type="ECO:0008006" key="4">
    <source>
        <dbReference type="Google" id="ProtNLM"/>
    </source>
</evidence>
<dbReference type="EMBL" id="JBHTKL010000005">
    <property type="protein sequence ID" value="MFD1019386.1"/>
    <property type="molecule type" value="Genomic_DNA"/>
</dbReference>
<accession>A0ABW3L1Y7</accession>
<dbReference type="RefSeq" id="WP_386059179.1">
    <property type="nucleotide sequence ID" value="NZ_JBHTKL010000005.1"/>
</dbReference>
<feature type="transmembrane region" description="Helical" evidence="1">
    <location>
        <begin position="132"/>
        <end position="153"/>
    </location>
</feature>
<keyword evidence="1" id="KW-0472">Membrane</keyword>
<sequence>MFNDLKAMLYFLTTDFRFGLTIFWSIFLASTGVLYLLTFSFNDVTIIVSSSLAIYIYCGISGFLMTKETLPFCLKMGTTRNRYFSGVIVFNLILGAFMAFISSTLSLVVGMTEQSNLQLMTAIDATSLSPGWFNQFWLETLICFLFLSIGFMFSAIFYRTGLVGGLSVIGIVVIAILLPDLREQFLDFFLEFSESGITIHYVSLFIAALLAMIPTWLLLNRASIHSAATR</sequence>
<feature type="transmembrane region" description="Helical" evidence="1">
    <location>
        <begin position="198"/>
        <end position="219"/>
    </location>
</feature>
<name>A0ABW3L1Y7_9BACI</name>
<reference evidence="3" key="1">
    <citation type="journal article" date="2019" name="Int. J. Syst. Evol. Microbiol.">
        <title>The Global Catalogue of Microorganisms (GCM) 10K type strain sequencing project: providing services to taxonomists for standard genome sequencing and annotation.</title>
        <authorList>
            <consortium name="The Broad Institute Genomics Platform"/>
            <consortium name="The Broad Institute Genome Sequencing Center for Infectious Disease"/>
            <person name="Wu L."/>
            <person name="Ma J."/>
        </authorList>
    </citation>
    <scope>NUCLEOTIDE SEQUENCE [LARGE SCALE GENOMIC DNA]</scope>
    <source>
        <strain evidence="3">CCUG 56607</strain>
    </source>
</reference>
<feature type="transmembrane region" description="Helical" evidence="1">
    <location>
        <begin position="160"/>
        <end position="178"/>
    </location>
</feature>
<organism evidence="2 3">
    <name type="scientific">Thalassobacillus hwangdonensis</name>
    <dbReference type="NCBI Taxonomy" id="546108"/>
    <lineage>
        <taxon>Bacteria</taxon>
        <taxon>Bacillati</taxon>
        <taxon>Bacillota</taxon>
        <taxon>Bacilli</taxon>
        <taxon>Bacillales</taxon>
        <taxon>Bacillaceae</taxon>
        <taxon>Thalassobacillus</taxon>
    </lineage>
</organism>
<gene>
    <name evidence="2" type="ORF">ACFQ2J_09405</name>
</gene>
<keyword evidence="3" id="KW-1185">Reference proteome</keyword>
<evidence type="ECO:0000313" key="2">
    <source>
        <dbReference type="EMBL" id="MFD1019386.1"/>
    </source>
</evidence>
<feature type="transmembrane region" description="Helical" evidence="1">
    <location>
        <begin position="44"/>
        <end position="66"/>
    </location>
</feature>
<comment type="caution">
    <text evidence="2">The sequence shown here is derived from an EMBL/GenBank/DDBJ whole genome shotgun (WGS) entry which is preliminary data.</text>
</comment>
<keyword evidence="1" id="KW-1133">Transmembrane helix</keyword>
<feature type="transmembrane region" description="Helical" evidence="1">
    <location>
        <begin position="20"/>
        <end position="38"/>
    </location>
</feature>
<proteinExistence type="predicted"/>
<evidence type="ECO:0000313" key="3">
    <source>
        <dbReference type="Proteomes" id="UP001596990"/>
    </source>
</evidence>
<keyword evidence="1" id="KW-0812">Transmembrane</keyword>
<protein>
    <recommendedName>
        <fullName evidence="4">ABC transporter permease</fullName>
    </recommendedName>
</protein>